<accession>A0A0J7KMF6</accession>
<dbReference type="Pfam" id="PF13837">
    <property type="entry name" value="Myb_DNA-bind_4"/>
    <property type="match status" value="1"/>
</dbReference>
<evidence type="ECO:0000313" key="4">
    <source>
        <dbReference type="Proteomes" id="UP000036403"/>
    </source>
</evidence>
<dbReference type="AlphaFoldDB" id="A0A0J7KMF6"/>
<reference evidence="3 4" key="1">
    <citation type="submission" date="2015-04" db="EMBL/GenBank/DDBJ databases">
        <title>Lasius niger genome sequencing.</title>
        <authorList>
            <person name="Konorov E.A."/>
            <person name="Nikitin M.A."/>
            <person name="Kirill M.V."/>
            <person name="Chang P."/>
        </authorList>
    </citation>
    <scope>NUCLEOTIDE SEQUENCE [LARGE SCALE GENOMIC DNA]</scope>
    <source>
        <tissue evidence="3">Whole</tissue>
    </source>
</reference>
<comment type="caution">
    <text evidence="3">The sequence shown here is derived from an EMBL/GenBank/DDBJ whole genome shotgun (WGS) entry which is preliminary data.</text>
</comment>
<dbReference type="PANTHER" id="PTHR47595">
    <property type="entry name" value="HEAT SHOCK 70 KDA PROTEIN 14"/>
    <property type="match status" value="1"/>
</dbReference>
<organism evidence="3 4">
    <name type="scientific">Lasius niger</name>
    <name type="common">Black garden ant</name>
    <dbReference type="NCBI Taxonomy" id="67767"/>
    <lineage>
        <taxon>Eukaryota</taxon>
        <taxon>Metazoa</taxon>
        <taxon>Ecdysozoa</taxon>
        <taxon>Arthropoda</taxon>
        <taxon>Hexapoda</taxon>
        <taxon>Insecta</taxon>
        <taxon>Pterygota</taxon>
        <taxon>Neoptera</taxon>
        <taxon>Endopterygota</taxon>
        <taxon>Hymenoptera</taxon>
        <taxon>Apocrita</taxon>
        <taxon>Aculeata</taxon>
        <taxon>Formicoidea</taxon>
        <taxon>Formicidae</taxon>
        <taxon>Formicinae</taxon>
        <taxon>Lasius</taxon>
        <taxon>Lasius</taxon>
    </lineage>
</organism>
<sequence>MTNINAENGPIGPIRLAPKTSNTSKATTVKPKFISNVLLQNVSKMKTIVSTNKSYSNVMSNNYRQANVADKSGNEKLVNIFTTENQIRVNTATADSENTRRNNATASLDQDRSDEINEVEESLGENFRWTHEAVLLLLEEFRYYENDMSLGKMTHKKAWDKISEAMNKKGHIVTGKQCSTRYNTMKRTYKGVKDHNNKSGNNKRTWPYYEVSV</sequence>
<evidence type="ECO:0000313" key="3">
    <source>
        <dbReference type="EMBL" id="KMQ91421.1"/>
    </source>
</evidence>
<dbReference type="PANTHER" id="PTHR47595:SF1">
    <property type="entry name" value="MYB_SANT-LIKE DNA-BINDING DOMAIN-CONTAINING PROTEIN"/>
    <property type="match status" value="1"/>
</dbReference>
<dbReference type="STRING" id="67767.A0A0J7KMF6"/>
<evidence type="ECO:0000259" key="2">
    <source>
        <dbReference type="Pfam" id="PF13837"/>
    </source>
</evidence>
<dbReference type="PaxDb" id="67767-A0A0J7KMF6"/>
<dbReference type="Proteomes" id="UP000036403">
    <property type="component" value="Unassembled WGS sequence"/>
</dbReference>
<dbReference type="OrthoDB" id="6780173at2759"/>
<feature type="domain" description="Myb/SANT-like DNA-binding" evidence="2">
    <location>
        <begin position="128"/>
        <end position="210"/>
    </location>
</feature>
<feature type="region of interest" description="Disordered" evidence="1">
    <location>
        <begin position="1"/>
        <end position="27"/>
    </location>
</feature>
<protein>
    <submittedName>
        <fullName evidence="3">Kat8 regulatory nsl complex subunit 3-like isoform x2 protein</fullName>
    </submittedName>
</protein>
<evidence type="ECO:0000256" key="1">
    <source>
        <dbReference type="SAM" id="MobiDB-lite"/>
    </source>
</evidence>
<feature type="region of interest" description="Disordered" evidence="1">
    <location>
        <begin position="94"/>
        <end position="114"/>
    </location>
</feature>
<keyword evidence="4" id="KW-1185">Reference proteome</keyword>
<dbReference type="EMBL" id="LBMM01005559">
    <property type="protein sequence ID" value="KMQ91421.1"/>
    <property type="molecule type" value="Genomic_DNA"/>
</dbReference>
<dbReference type="InterPro" id="IPR044822">
    <property type="entry name" value="Myb_DNA-bind_4"/>
</dbReference>
<feature type="compositionally biased region" description="Polar residues" evidence="1">
    <location>
        <begin position="94"/>
        <end position="108"/>
    </location>
</feature>
<name>A0A0J7KMF6_LASNI</name>
<proteinExistence type="predicted"/>
<dbReference type="Gene3D" id="1.10.10.60">
    <property type="entry name" value="Homeodomain-like"/>
    <property type="match status" value="1"/>
</dbReference>
<gene>
    <name evidence="3" type="ORF">RF55_8720</name>
</gene>